<dbReference type="STRING" id="48709.A0A1D2MKY9"/>
<dbReference type="CDD" id="cd18186">
    <property type="entry name" value="BTB_POZ_ZBTB_KLHL-like"/>
    <property type="match status" value="1"/>
</dbReference>
<dbReference type="InterPro" id="IPR000210">
    <property type="entry name" value="BTB/POZ_dom"/>
</dbReference>
<comment type="caution">
    <text evidence="2">The sequence shown here is derived from an EMBL/GenBank/DDBJ whole genome shotgun (WGS) entry which is preliminary data.</text>
</comment>
<name>A0A1D2MKY9_ORCCI</name>
<dbReference type="Pfam" id="PF00651">
    <property type="entry name" value="BTB"/>
    <property type="match status" value="1"/>
</dbReference>
<evidence type="ECO:0000313" key="2">
    <source>
        <dbReference type="EMBL" id="ODM93552.1"/>
    </source>
</evidence>
<dbReference type="InterPro" id="IPR044714">
    <property type="entry name" value="AtSIBP1-like"/>
</dbReference>
<dbReference type="EMBL" id="LJIJ01000956">
    <property type="protein sequence ID" value="ODM93552.1"/>
    <property type="molecule type" value="Genomic_DNA"/>
</dbReference>
<reference evidence="2 3" key="1">
    <citation type="journal article" date="2016" name="Genome Biol. Evol.">
        <title>Gene Family Evolution Reflects Adaptation to Soil Environmental Stressors in the Genome of the Collembolan Orchesella cincta.</title>
        <authorList>
            <person name="Faddeeva-Vakhrusheva A."/>
            <person name="Derks M.F."/>
            <person name="Anvar S.Y."/>
            <person name="Agamennone V."/>
            <person name="Suring W."/>
            <person name="Smit S."/>
            <person name="van Straalen N.M."/>
            <person name="Roelofs D."/>
        </authorList>
    </citation>
    <scope>NUCLEOTIDE SEQUENCE [LARGE SCALE GENOMIC DNA]</scope>
    <source>
        <tissue evidence="2">Mixed pool</tissue>
    </source>
</reference>
<dbReference type="PANTHER" id="PTHR46672">
    <property type="entry name" value="OS08G0495500 PROTEIN-RELATED"/>
    <property type="match status" value="1"/>
</dbReference>
<dbReference type="PROSITE" id="PS50097">
    <property type="entry name" value="BTB"/>
    <property type="match status" value="1"/>
</dbReference>
<accession>A0A1D2MKY9</accession>
<dbReference type="Proteomes" id="UP000094527">
    <property type="component" value="Unassembled WGS sequence"/>
</dbReference>
<protein>
    <submittedName>
        <fullName evidence="2">BTB/POZ domain-containing protein</fullName>
    </submittedName>
</protein>
<feature type="domain" description="BTB" evidence="1">
    <location>
        <begin position="224"/>
        <end position="291"/>
    </location>
</feature>
<dbReference type="SMART" id="SM00225">
    <property type="entry name" value="BTB"/>
    <property type="match status" value="1"/>
</dbReference>
<dbReference type="InterPro" id="IPR011333">
    <property type="entry name" value="SKP1/BTB/POZ_sf"/>
</dbReference>
<dbReference type="AlphaFoldDB" id="A0A1D2MKY9"/>
<sequence length="387" mass="43257">MTSNLLKDHEFRVTARSRWTIRIVGDRPVALRDEPLGSEYHYFKLRISTPIDITPGPVEDAFRTILGERAGANEILEISKQIGISFKFSDATFTSGLRASSPPATVTVMVNGRQLDNLVGRNKALKLKVEAVLAIPNTEGEGVTLTIITGEMNARVWEEKNSNYFVETVAIKQSINLSGYKSSVWNGKVTLKLIAGSFDGSTLANLLPPGNSAYKKSLEEELHTDFTIVAENGTKIRAHKMMLAAQSPVFERMLQTDCVESKENECKVKNSEQGVRAFLKYLYYANIDDPLANVNVALELLELGHKYEVLTLENVIKAMFLSVECFSFDVGLALFHRSRLVHGYEDLKAKAVQSIKMRKDQLKDSILFDELTKNDPAMMKELFSLVL</sequence>
<keyword evidence="3" id="KW-1185">Reference proteome</keyword>
<dbReference type="Gene3D" id="3.30.710.10">
    <property type="entry name" value="Potassium Channel Kv1.1, Chain A"/>
    <property type="match status" value="1"/>
</dbReference>
<organism evidence="2 3">
    <name type="scientific">Orchesella cincta</name>
    <name type="common">Springtail</name>
    <name type="synonym">Podura cincta</name>
    <dbReference type="NCBI Taxonomy" id="48709"/>
    <lineage>
        <taxon>Eukaryota</taxon>
        <taxon>Metazoa</taxon>
        <taxon>Ecdysozoa</taxon>
        <taxon>Arthropoda</taxon>
        <taxon>Hexapoda</taxon>
        <taxon>Collembola</taxon>
        <taxon>Entomobryomorpha</taxon>
        <taxon>Entomobryoidea</taxon>
        <taxon>Orchesellidae</taxon>
        <taxon>Orchesellinae</taxon>
        <taxon>Orchesella</taxon>
    </lineage>
</organism>
<evidence type="ECO:0000313" key="3">
    <source>
        <dbReference type="Proteomes" id="UP000094527"/>
    </source>
</evidence>
<dbReference type="SUPFAM" id="SSF54695">
    <property type="entry name" value="POZ domain"/>
    <property type="match status" value="1"/>
</dbReference>
<gene>
    <name evidence="2" type="ORF">Ocin01_13131</name>
</gene>
<evidence type="ECO:0000259" key="1">
    <source>
        <dbReference type="PROSITE" id="PS50097"/>
    </source>
</evidence>
<dbReference type="OrthoDB" id="646702at2759"/>
<proteinExistence type="predicted"/>